<dbReference type="FunFam" id="3.30.70.20:FF:000012">
    <property type="entry name" value="Electron transfer flavoprotein-ubiquinone oxidoreductase, mitochondrial"/>
    <property type="match status" value="1"/>
</dbReference>
<evidence type="ECO:0000256" key="9">
    <source>
        <dbReference type="ARBA" id="ARBA00023002"/>
    </source>
</evidence>
<comment type="cofactor">
    <cofactor evidence="14">
        <name>[4Fe-4S] cluster</name>
        <dbReference type="ChEBI" id="CHEBI:49883"/>
    </cofactor>
    <text evidence="14">Binds 1 [4Fe-4S] cluster.</text>
</comment>
<keyword evidence="7 14" id="KW-0274">FAD</keyword>
<dbReference type="SUPFAM" id="SSF54862">
    <property type="entry name" value="4Fe-4S ferredoxins"/>
    <property type="match status" value="1"/>
</dbReference>
<keyword evidence="6 14" id="KW-0479">Metal-binding</keyword>
<dbReference type="Gene3D" id="3.50.50.60">
    <property type="entry name" value="FAD/NAD(P)-binding domain"/>
    <property type="match status" value="1"/>
</dbReference>
<dbReference type="GO" id="GO:0046872">
    <property type="term" value="F:metal ion binding"/>
    <property type="evidence" value="ECO:0007669"/>
    <property type="project" value="UniProtKB-KW"/>
</dbReference>
<keyword evidence="10 14" id="KW-0408">Iron</keyword>
<evidence type="ECO:0000256" key="4">
    <source>
        <dbReference type="ARBA" id="ARBA00022485"/>
    </source>
</evidence>
<dbReference type="Proteomes" id="UP000595362">
    <property type="component" value="Chromosome"/>
</dbReference>
<keyword evidence="12 14" id="KW-0830">Ubiquinone</keyword>
<sequence length="539" mass="59036">MEYDVVIVGGGPAGLSCAIRLKQVDPALNVCVLEKGSEVGAHLLSGAVFETRALDELIPDWKDSAGKEGGAPLTVRAQDDRFLFLTKTKSFRLPTPPQMHNHGNYIISLGLLGRWLAQRAEALGVEIYPGFAASEVLYDGQGAVIGVATGDMGVDREGQRTAQFQPGMELHARQTVFAEGCHGSLTKTLIAKLNLRENSCPQTYGLGVKELWEIPAEKHRQGLIIHTIGWPADAATYGGSWMYHLDNNMVSIGYVVGLDYQNPWLSPFEEMQRMKTHPAICQYLEGGRRVAYGARALVEGGFQSLPKLTFAGGVLIGDTAGFLNVPKIKGNHMAMKSGMVAAEAVAALLADSTSGYGAECVAYPEKLRQSWLWQELYQVRNIRPGFHFGLWLGLIHAAFQTWGGWRLPYTLKNHADHAQLKRAAAAAKIDYPKPDGVLTFDRLTSVRLSNTMHEEGQPVHLKLRDPAIPLAVNLPDYAEPAQRYCPAAVYEVVEQEGQKKFVINSQNCVHCKTCDIKDPSQNIDWTVPQGGGGPNYTNM</sequence>
<accession>A0A7T5R4X9</accession>
<dbReference type="AlphaFoldDB" id="A0A7T5R4X9"/>
<reference evidence="16 17" key="1">
    <citation type="submission" date="2020-07" db="EMBL/GenBank/DDBJ databases">
        <title>Huge and variable diversity of episymbiotic CPR bacteria and DPANN archaea in groundwater ecosystems.</title>
        <authorList>
            <person name="He C.Y."/>
            <person name="Keren R."/>
            <person name="Whittaker M."/>
            <person name="Farag I.F."/>
            <person name="Doudna J."/>
            <person name="Cate J.H.D."/>
            <person name="Banfield J.F."/>
        </authorList>
    </citation>
    <scope>NUCLEOTIDE SEQUENCE [LARGE SCALE GENOMIC DNA]</scope>
    <source>
        <strain evidence="16">NC_groundwater_70_Ag_B-0.1um_54_66</strain>
    </source>
</reference>
<dbReference type="PROSITE" id="PS51379">
    <property type="entry name" value="4FE4S_FER_2"/>
    <property type="match status" value="1"/>
</dbReference>
<dbReference type="InterPro" id="IPR017896">
    <property type="entry name" value="4Fe4S_Fe-S-bd"/>
</dbReference>
<keyword evidence="4" id="KW-0004">4Fe-4S</keyword>
<dbReference type="InterPro" id="IPR007859">
    <property type="entry name" value="ETF-QO/FixX_C"/>
</dbReference>
<comment type="cofactor">
    <cofactor evidence="1 14">
        <name>FAD</name>
        <dbReference type="ChEBI" id="CHEBI:57692"/>
    </cofactor>
</comment>
<dbReference type="InterPro" id="IPR040156">
    <property type="entry name" value="ETF-QO"/>
</dbReference>
<dbReference type="SUPFAM" id="SSF54373">
    <property type="entry name" value="FAD-linked reductases, C-terminal domain"/>
    <property type="match status" value="1"/>
</dbReference>
<dbReference type="SUPFAM" id="SSF51905">
    <property type="entry name" value="FAD/NAD(P)-binding domain"/>
    <property type="match status" value="1"/>
</dbReference>
<keyword evidence="11 14" id="KW-0411">Iron-sulfur</keyword>
<keyword evidence="9 14" id="KW-0560">Oxidoreductase</keyword>
<evidence type="ECO:0000256" key="3">
    <source>
        <dbReference type="ARBA" id="ARBA00022448"/>
    </source>
</evidence>
<evidence type="ECO:0000256" key="13">
    <source>
        <dbReference type="ARBA" id="ARBA00052682"/>
    </source>
</evidence>
<dbReference type="PANTHER" id="PTHR10617:SF107">
    <property type="entry name" value="ELECTRON TRANSFER FLAVOPROTEIN-UBIQUINONE OXIDOREDUCTASE, MITOCHONDRIAL"/>
    <property type="match status" value="1"/>
</dbReference>
<dbReference type="Gene3D" id="3.30.70.20">
    <property type="match status" value="1"/>
</dbReference>
<gene>
    <name evidence="16" type="ORF">HYS17_10650</name>
</gene>
<keyword evidence="3 14" id="KW-0813">Transport</keyword>
<feature type="domain" description="4Fe-4S ferredoxin-type" evidence="15">
    <location>
        <begin position="499"/>
        <end position="528"/>
    </location>
</feature>
<evidence type="ECO:0000256" key="14">
    <source>
        <dbReference type="RuleBase" id="RU366068"/>
    </source>
</evidence>
<evidence type="ECO:0000259" key="15">
    <source>
        <dbReference type="PROSITE" id="PS51379"/>
    </source>
</evidence>
<dbReference type="Gene3D" id="3.30.9.90">
    <property type="match status" value="1"/>
</dbReference>
<dbReference type="InterPro" id="IPR049398">
    <property type="entry name" value="ETF-QO/FixC_UQ-bd"/>
</dbReference>
<evidence type="ECO:0000256" key="2">
    <source>
        <dbReference type="ARBA" id="ARBA00002819"/>
    </source>
</evidence>
<evidence type="ECO:0000256" key="6">
    <source>
        <dbReference type="ARBA" id="ARBA00022723"/>
    </source>
</evidence>
<dbReference type="Pfam" id="PF05187">
    <property type="entry name" value="Fer4_ETF_QO"/>
    <property type="match status" value="1"/>
</dbReference>
<evidence type="ECO:0000313" key="16">
    <source>
        <dbReference type="EMBL" id="QQG37464.1"/>
    </source>
</evidence>
<evidence type="ECO:0000256" key="1">
    <source>
        <dbReference type="ARBA" id="ARBA00001974"/>
    </source>
</evidence>
<proteinExistence type="predicted"/>
<evidence type="ECO:0000256" key="5">
    <source>
        <dbReference type="ARBA" id="ARBA00022630"/>
    </source>
</evidence>
<comment type="function">
    <text evidence="2 14">Accepts electrons from ETF and reduces ubiquinone.</text>
</comment>
<dbReference type="EC" id="1.5.5.1" evidence="14"/>
<evidence type="ECO:0000256" key="10">
    <source>
        <dbReference type="ARBA" id="ARBA00023004"/>
    </source>
</evidence>
<evidence type="ECO:0000256" key="7">
    <source>
        <dbReference type="ARBA" id="ARBA00022827"/>
    </source>
</evidence>
<dbReference type="GO" id="GO:0051539">
    <property type="term" value="F:4 iron, 4 sulfur cluster binding"/>
    <property type="evidence" value="ECO:0007669"/>
    <property type="project" value="UniProtKB-UniRule"/>
</dbReference>
<comment type="catalytic activity">
    <reaction evidence="13 14">
        <text>a ubiquinone + reduced [electron-transfer flavoprotein] = a ubiquinol + oxidized [electron-transfer flavoprotein] + H(+)</text>
        <dbReference type="Rhea" id="RHEA:24052"/>
        <dbReference type="Rhea" id="RHEA-COMP:9565"/>
        <dbReference type="Rhea" id="RHEA-COMP:9566"/>
        <dbReference type="Rhea" id="RHEA-COMP:10685"/>
        <dbReference type="Rhea" id="RHEA-COMP:10686"/>
        <dbReference type="ChEBI" id="CHEBI:15378"/>
        <dbReference type="ChEBI" id="CHEBI:16389"/>
        <dbReference type="ChEBI" id="CHEBI:17976"/>
        <dbReference type="ChEBI" id="CHEBI:57692"/>
        <dbReference type="ChEBI" id="CHEBI:58307"/>
        <dbReference type="EC" id="1.5.5.1"/>
    </reaction>
</comment>
<organism evidence="16 17">
    <name type="scientific">Micavibrio aeruginosavorus</name>
    <dbReference type="NCBI Taxonomy" id="349221"/>
    <lineage>
        <taxon>Bacteria</taxon>
        <taxon>Pseudomonadati</taxon>
        <taxon>Bdellovibrionota</taxon>
        <taxon>Bdellovibrionia</taxon>
        <taxon>Bdellovibrionales</taxon>
        <taxon>Pseudobdellovibrionaceae</taxon>
        <taxon>Micavibrio</taxon>
    </lineage>
</organism>
<keyword evidence="5 14" id="KW-0285">Flavoprotein</keyword>
<dbReference type="GO" id="GO:0004174">
    <property type="term" value="F:electron-transferring-flavoprotein dehydrogenase activity"/>
    <property type="evidence" value="ECO:0007669"/>
    <property type="project" value="UniProtKB-UniRule"/>
</dbReference>
<dbReference type="InterPro" id="IPR036188">
    <property type="entry name" value="FAD/NAD-bd_sf"/>
</dbReference>
<evidence type="ECO:0000256" key="11">
    <source>
        <dbReference type="ARBA" id="ARBA00023014"/>
    </source>
</evidence>
<dbReference type="EMBL" id="CP066681">
    <property type="protein sequence ID" value="QQG37464.1"/>
    <property type="molecule type" value="Genomic_DNA"/>
</dbReference>
<evidence type="ECO:0000313" key="17">
    <source>
        <dbReference type="Proteomes" id="UP000595362"/>
    </source>
</evidence>
<dbReference type="PANTHER" id="PTHR10617">
    <property type="entry name" value="ELECTRON TRANSFER FLAVOPROTEIN-UBIQUINONE OXIDOREDUCTASE"/>
    <property type="match status" value="1"/>
</dbReference>
<evidence type="ECO:0000256" key="8">
    <source>
        <dbReference type="ARBA" id="ARBA00022982"/>
    </source>
</evidence>
<name>A0A7T5R4X9_9BACT</name>
<keyword evidence="8 14" id="KW-0249">Electron transport</keyword>
<dbReference type="Pfam" id="PF01946">
    <property type="entry name" value="Thi4"/>
    <property type="match status" value="1"/>
</dbReference>
<dbReference type="Pfam" id="PF21162">
    <property type="entry name" value="ETFQO_UQ-bd"/>
    <property type="match status" value="1"/>
</dbReference>
<evidence type="ECO:0000256" key="12">
    <source>
        <dbReference type="ARBA" id="ARBA00023075"/>
    </source>
</evidence>
<protein>
    <recommendedName>
        <fullName evidence="14">Electron transfer flavoprotein-ubiquinone oxidoreductase</fullName>
        <shortName evidence="14">ETF-QO</shortName>
        <ecNumber evidence="14">1.5.5.1</ecNumber>
    </recommendedName>
</protein>